<dbReference type="InterPro" id="IPR000182">
    <property type="entry name" value="GNAT_dom"/>
</dbReference>
<dbReference type="KEGG" id="ttu:TERTU_4640"/>
<evidence type="ECO:0000313" key="2">
    <source>
        <dbReference type="EMBL" id="ACR11439.1"/>
    </source>
</evidence>
<dbReference type="InterPro" id="IPR052564">
    <property type="entry name" value="N-acetyltrans/Recomb-assoc"/>
</dbReference>
<dbReference type="HOGENOM" id="CLU_120448_2_0_6"/>
<dbReference type="SUPFAM" id="SSF55729">
    <property type="entry name" value="Acyl-CoA N-acyltransferases (Nat)"/>
    <property type="match status" value="1"/>
</dbReference>
<protein>
    <submittedName>
        <fullName evidence="2">Acetyltransferase, GNAT family</fullName>
    </submittedName>
</protein>
<dbReference type="GO" id="GO:0016747">
    <property type="term" value="F:acyltransferase activity, transferring groups other than amino-acyl groups"/>
    <property type="evidence" value="ECO:0007669"/>
    <property type="project" value="InterPro"/>
</dbReference>
<dbReference type="eggNOG" id="COG0456">
    <property type="taxonomic scope" value="Bacteria"/>
</dbReference>
<proteinExistence type="predicted"/>
<dbReference type="STRING" id="377629.TERTU_4640"/>
<dbReference type="Proteomes" id="UP000009080">
    <property type="component" value="Chromosome"/>
</dbReference>
<dbReference type="EMBL" id="CP001614">
    <property type="protein sequence ID" value="ACR11439.1"/>
    <property type="molecule type" value="Genomic_DNA"/>
</dbReference>
<organism evidence="2 3">
    <name type="scientific">Teredinibacter turnerae (strain ATCC 39867 / T7901)</name>
    <dbReference type="NCBI Taxonomy" id="377629"/>
    <lineage>
        <taxon>Bacteria</taxon>
        <taxon>Pseudomonadati</taxon>
        <taxon>Pseudomonadota</taxon>
        <taxon>Gammaproteobacteria</taxon>
        <taxon>Cellvibrionales</taxon>
        <taxon>Cellvibrionaceae</taxon>
        <taxon>Teredinibacter</taxon>
    </lineage>
</organism>
<dbReference type="Gene3D" id="3.40.630.30">
    <property type="match status" value="1"/>
</dbReference>
<dbReference type="PROSITE" id="PS51186">
    <property type="entry name" value="GNAT"/>
    <property type="match status" value="1"/>
</dbReference>
<sequence length="176" mass="19506">MRPDAECGHHSHPPIQLVHYQPRYAVACSALVRASFERFVAADISPEGQNHFFSIVARVLGDDYAAYTTFCALRNEEPVGIISMREKCHLSLFFCDPGSMGHGLGRMMLAALERHLISAHPTGCELTVNSSLFAVNIYRRLGFEVCGEPTSNNGILFQSMVKFIQPPEHASLNDNL</sequence>
<evidence type="ECO:0000259" key="1">
    <source>
        <dbReference type="PROSITE" id="PS51186"/>
    </source>
</evidence>
<feature type="domain" description="N-acetyltransferase" evidence="1">
    <location>
        <begin position="15"/>
        <end position="165"/>
    </location>
</feature>
<reference evidence="2 3" key="1">
    <citation type="journal article" date="2009" name="PLoS ONE">
        <title>The complete genome of Teredinibacter turnerae T7901: an intracellular endosymbiont of marine wood-boring bivalves (shipworms).</title>
        <authorList>
            <person name="Yang J.C."/>
            <person name="Madupu R."/>
            <person name="Durkin A.S."/>
            <person name="Ekborg N.A."/>
            <person name="Pedamallu C.S."/>
            <person name="Hostetler J.B."/>
            <person name="Radune D."/>
            <person name="Toms B.S."/>
            <person name="Henrissat B."/>
            <person name="Coutinho P.M."/>
            <person name="Schwarz S."/>
            <person name="Field L."/>
            <person name="Trindade-Silva A.E."/>
            <person name="Soares C.A.G."/>
            <person name="Elshahawi S."/>
            <person name="Hanora A."/>
            <person name="Schmidt E.W."/>
            <person name="Haygood M.G."/>
            <person name="Posfai J."/>
            <person name="Benner J."/>
            <person name="Madinger C."/>
            <person name="Nove J."/>
            <person name="Anton B."/>
            <person name="Chaudhary K."/>
            <person name="Foster J."/>
            <person name="Holman A."/>
            <person name="Kumar S."/>
            <person name="Lessard P.A."/>
            <person name="Luyten Y.A."/>
            <person name="Slatko B."/>
            <person name="Wood N."/>
            <person name="Wu B."/>
            <person name="Teplitski M."/>
            <person name="Mougous J.D."/>
            <person name="Ward N."/>
            <person name="Eisen J.A."/>
            <person name="Badger J.H."/>
            <person name="Distel D.L."/>
        </authorList>
    </citation>
    <scope>NUCLEOTIDE SEQUENCE [LARGE SCALE GENOMIC DNA]</scope>
    <source>
        <strain evidence="3">ATCC 39867 / T7901</strain>
    </source>
</reference>
<keyword evidence="3" id="KW-1185">Reference proteome</keyword>
<dbReference type="CDD" id="cd04301">
    <property type="entry name" value="NAT_SF"/>
    <property type="match status" value="1"/>
</dbReference>
<dbReference type="RefSeq" id="WP_015817551.1">
    <property type="nucleotide sequence ID" value="NC_012997.1"/>
</dbReference>
<dbReference type="InterPro" id="IPR016181">
    <property type="entry name" value="Acyl_CoA_acyltransferase"/>
</dbReference>
<dbReference type="PANTHER" id="PTHR43451:SF1">
    <property type="entry name" value="ACETYLTRANSFERASE"/>
    <property type="match status" value="1"/>
</dbReference>
<dbReference type="PANTHER" id="PTHR43451">
    <property type="entry name" value="ACETYLTRANSFERASE (GNAT) FAMILY PROTEIN"/>
    <property type="match status" value="1"/>
</dbReference>
<dbReference type="Pfam" id="PF13673">
    <property type="entry name" value="Acetyltransf_10"/>
    <property type="match status" value="1"/>
</dbReference>
<dbReference type="AlphaFoldDB" id="C5BJZ4"/>
<accession>C5BJZ4</accession>
<name>C5BJZ4_TERTT</name>
<dbReference type="OrthoDB" id="326501at2"/>
<gene>
    <name evidence="2" type="ordered locus">TERTU_4640</name>
</gene>
<evidence type="ECO:0000313" key="3">
    <source>
        <dbReference type="Proteomes" id="UP000009080"/>
    </source>
</evidence>